<dbReference type="PANTHER" id="PTHR31962:SF1">
    <property type="entry name" value="SPHINGOLIPID LONG CHAIN BASE-RESPONSIVE PROTEIN PIL1"/>
    <property type="match status" value="1"/>
</dbReference>
<organism evidence="2 3">
    <name type="scientific">Phascolomyces articulosus</name>
    <dbReference type="NCBI Taxonomy" id="60185"/>
    <lineage>
        <taxon>Eukaryota</taxon>
        <taxon>Fungi</taxon>
        <taxon>Fungi incertae sedis</taxon>
        <taxon>Mucoromycota</taxon>
        <taxon>Mucoromycotina</taxon>
        <taxon>Mucoromycetes</taxon>
        <taxon>Mucorales</taxon>
        <taxon>Lichtheimiaceae</taxon>
        <taxon>Phascolomyces</taxon>
    </lineage>
</organism>
<feature type="compositionally biased region" description="Polar residues" evidence="1">
    <location>
        <begin position="244"/>
        <end position="260"/>
    </location>
</feature>
<feature type="region of interest" description="Disordered" evidence="1">
    <location>
        <begin position="202"/>
        <end position="360"/>
    </location>
</feature>
<protein>
    <submittedName>
        <fullName evidence="2">Uncharacterized protein</fullName>
    </submittedName>
</protein>
<feature type="region of interest" description="Disordered" evidence="1">
    <location>
        <begin position="382"/>
        <end position="447"/>
    </location>
</feature>
<dbReference type="InterPro" id="IPR027267">
    <property type="entry name" value="AH/BAR_dom_sf"/>
</dbReference>
<dbReference type="AlphaFoldDB" id="A0AAD5PCI2"/>
<dbReference type="Gene3D" id="1.20.1270.60">
    <property type="entry name" value="Arfaptin homology (AH) domain/BAR domain"/>
    <property type="match status" value="1"/>
</dbReference>
<dbReference type="InterPro" id="IPR028245">
    <property type="entry name" value="PIL1/LSP1"/>
</dbReference>
<dbReference type="GO" id="GO:0006897">
    <property type="term" value="P:endocytosis"/>
    <property type="evidence" value="ECO:0007669"/>
    <property type="project" value="TreeGrafter"/>
</dbReference>
<dbReference type="GO" id="GO:0008289">
    <property type="term" value="F:lipid binding"/>
    <property type="evidence" value="ECO:0007669"/>
    <property type="project" value="TreeGrafter"/>
</dbReference>
<feature type="compositionally biased region" description="Polar residues" evidence="1">
    <location>
        <begin position="134"/>
        <end position="149"/>
    </location>
</feature>
<comment type="caution">
    <text evidence="2">The sequence shown here is derived from an EMBL/GenBank/DDBJ whole genome shotgun (WGS) entry which is preliminary data.</text>
</comment>
<name>A0AAD5PCI2_9FUNG</name>
<dbReference type="Proteomes" id="UP001209540">
    <property type="component" value="Unassembled WGS sequence"/>
</dbReference>
<feature type="compositionally biased region" description="Low complexity" evidence="1">
    <location>
        <begin position="389"/>
        <end position="401"/>
    </location>
</feature>
<evidence type="ECO:0000313" key="2">
    <source>
        <dbReference type="EMBL" id="KAI9257939.1"/>
    </source>
</evidence>
<reference evidence="2" key="1">
    <citation type="journal article" date="2022" name="IScience">
        <title>Evolution of zygomycete secretomes and the origins of terrestrial fungal ecologies.</title>
        <authorList>
            <person name="Chang Y."/>
            <person name="Wang Y."/>
            <person name="Mondo S."/>
            <person name="Ahrendt S."/>
            <person name="Andreopoulos W."/>
            <person name="Barry K."/>
            <person name="Beard J."/>
            <person name="Benny G.L."/>
            <person name="Blankenship S."/>
            <person name="Bonito G."/>
            <person name="Cuomo C."/>
            <person name="Desiro A."/>
            <person name="Gervers K.A."/>
            <person name="Hundley H."/>
            <person name="Kuo A."/>
            <person name="LaButti K."/>
            <person name="Lang B.F."/>
            <person name="Lipzen A."/>
            <person name="O'Donnell K."/>
            <person name="Pangilinan J."/>
            <person name="Reynolds N."/>
            <person name="Sandor L."/>
            <person name="Smith M.E."/>
            <person name="Tsang A."/>
            <person name="Grigoriev I.V."/>
            <person name="Stajich J.E."/>
            <person name="Spatafora J.W."/>
        </authorList>
    </citation>
    <scope>NUCLEOTIDE SEQUENCE</scope>
    <source>
        <strain evidence="2">RSA 2281</strain>
    </source>
</reference>
<dbReference type="GO" id="GO:0005886">
    <property type="term" value="C:plasma membrane"/>
    <property type="evidence" value="ECO:0007669"/>
    <property type="project" value="TreeGrafter"/>
</dbReference>
<feature type="compositionally biased region" description="Low complexity" evidence="1">
    <location>
        <begin position="305"/>
        <end position="346"/>
    </location>
</feature>
<dbReference type="GO" id="GO:0070941">
    <property type="term" value="P:eisosome assembly"/>
    <property type="evidence" value="ECO:0007669"/>
    <property type="project" value="TreeGrafter"/>
</dbReference>
<dbReference type="Pfam" id="PF13805">
    <property type="entry name" value="Pil1"/>
    <property type="match status" value="1"/>
</dbReference>
<proteinExistence type="predicted"/>
<gene>
    <name evidence="2" type="ORF">BDA99DRAFT_107316</name>
</gene>
<dbReference type="GO" id="GO:0036286">
    <property type="term" value="C:eisosome filament"/>
    <property type="evidence" value="ECO:0007669"/>
    <property type="project" value="TreeGrafter"/>
</dbReference>
<accession>A0AAD5PCI2</accession>
<keyword evidence="3" id="KW-1185">Reference proteome</keyword>
<sequence length="447" mass="49301">MEMSDFKRFALQEAFYLRFNAMHEMAEKMSMIAGFGKYIVDLIDIEPTPHGQANRKAYDKGPQAAQILADALMALDGWQPGEGEERPTLAGNTPPSAGGMDHDDASTTMGDYLEEDTSTGKGKERGTAVGGMVTSETMETIGSSESTDSNNKKPDPPALPPRRALDKEAEAAAEAAANNNSNVAHTTGDVKINEGASSELNLDNLDLYGPPPAYSATQDDGLHSPRNSYEPVQLSDAPIPTTPTPVQIETPIVQQQQIQPSAPPMEMRTSQDKYLDESEEQEQQQQQQPYGGNSPAHPAHQRLLSSSSQVGGFSQSPQPMHQEQVLQQQQQQQQQYPQQQYPAQSPWVHPGSISSTWSQSTAQPADFYRTNYTQLYRQISRTQRHAPAQIPYSQFQQQYHQRQQRVDAGGFRIPPPSQPTSSTSSSHQRYPTADEEKQALAEHYSSN</sequence>
<feature type="region of interest" description="Disordered" evidence="1">
    <location>
        <begin position="78"/>
        <end position="168"/>
    </location>
</feature>
<reference evidence="2" key="2">
    <citation type="submission" date="2023-02" db="EMBL/GenBank/DDBJ databases">
        <authorList>
            <consortium name="DOE Joint Genome Institute"/>
            <person name="Mondo S.J."/>
            <person name="Chang Y."/>
            <person name="Wang Y."/>
            <person name="Ahrendt S."/>
            <person name="Andreopoulos W."/>
            <person name="Barry K."/>
            <person name="Beard J."/>
            <person name="Benny G.L."/>
            <person name="Blankenship S."/>
            <person name="Bonito G."/>
            <person name="Cuomo C."/>
            <person name="Desiro A."/>
            <person name="Gervers K.A."/>
            <person name="Hundley H."/>
            <person name="Kuo A."/>
            <person name="LaButti K."/>
            <person name="Lang B.F."/>
            <person name="Lipzen A."/>
            <person name="O'Donnell K."/>
            <person name="Pangilinan J."/>
            <person name="Reynolds N."/>
            <person name="Sandor L."/>
            <person name="Smith M.W."/>
            <person name="Tsang A."/>
            <person name="Grigoriev I.V."/>
            <person name="Stajich J.E."/>
            <person name="Spatafora J.W."/>
        </authorList>
    </citation>
    <scope>NUCLEOTIDE SEQUENCE</scope>
    <source>
        <strain evidence="2">RSA 2281</strain>
    </source>
</reference>
<evidence type="ECO:0000256" key="1">
    <source>
        <dbReference type="SAM" id="MobiDB-lite"/>
    </source>
</evidence>
<dbReference type="EMBL" id="JAIXMP010000019">
    <property type="protein sequence ID" value="KAI9257939.1"/>
    <property type="molecule type" value="Genomic_DNA"/>
</dbReference>
<dbReference type="PANTHER" id="PTHR31962">
    <property type="entry name" value="SPHINGOLIPID LONG CHAIN BASE-RESPONSIVE PROTEIN PIL1"/>
    <property type="match status" value="1"/>
</dbReference>
<evidence type="ECO:0000313" key="3">
    <source>
        <dbReference type="Proteomes" id="UP001209540"/>
    </source>
</evidence>